<comment type="caution">
    <text evidence="2">The sequence shown here is derived from an EMBL/GenBank/DDBJ whole genome shotgun (WGS) entry which is preliminary data.</text>
</comment>
<accession>A0ABY0KKB3</accession>
<gene>
    <name evidence="2" type="ORF">GA0070562_3146</name>
</gene>
<keyword evidence="3" id="KW-1185">Reference proteome</keyword>
<evidence type="ECO:0000313" key="2">
    <source>
        <dbReference type="EMBL" id="SCE82966.1"/>
    </source>
</evidence>
<sequence>MGRGPPGGYEAAIPAPSGAIARTLLGTWPVRGPAAVGEGVARRPGVPPAGVRRAARGRG</sequence>
<name>A0ABY0KKB3_9ACTN</name>
<evidence type="ECO:0000256" key="1">
    <source>
        <dbReference type="SAM" id="MobiDB-lite"/>
    </source>
</evidence>
<evidence type="ECO:0000313" key="3">
    <source>
        <dbReference type="Proteomes" id="UP000199405"/>
    </source>
</evidence>
<reference evidence="2 3" key="1">
    <citation type="submission" date="2016-06" db="EMBL/GenBank/DDBJ databases">
        <authorList>
            <person name="Varghese N."/>
            <person name="Submissions Spin"/>
        </authorList>
    </citation>
    <scope>NUCLEOTIDE SEQUENCE [LARGE SCALE GENOMIC DNA]</scope>
    <source>
        <strain evidence="2 3">DSM 45142</strain>
    </source>
</reference>
<proteinExistence type="predicted"/>
<feature type="compositionally biased region" description="Low complexity" evidence="1">
    <location>
        <begin position="42"/>
        <end position="52"/>
    </location>
</feature>
<protein>
    <submittedName>
        <fullName evidence="2">Uncharacterized protein</fullName>
    </submittedName>
</protein>
<dbReference type="Proteomes" id="UP000199405">
    <property type="component" value="Unassembled WGS sequence"/>
</dbReference>
<organism evidence="2 3">
    <name type="scientific">Micromonospora tulbaghiae</name>
    <dbReference type="NCBI Taxonomy" id="479978"/>
    <lineage>
        <taxon>Bacteria</taxon>
        <taxon>Bacillati</taxon>
        <taxon>Actinomycetota</taxon>
        <taxon>Actinomycetes</taxon>
        <taxon>Micromonosporales</taxon>
        <taxon>Micromonosporaceae</taxon>
        <taxon>Micromonospora</taxon>
    </lineage>
</organism>
<feature type="region of interest" description="Disordered" evidence="1">
    <location>
        <begin position="34"/>
        <end position="59"/>
    </location>
</feature>
<dbReference type="EMBL" id="FMCQ01000003">
    <property type="protein sequence ID" value="SCE82966.1"/>
    <property type="molecule type" value="Genomic_DNA"/>
</dbReference>